<proteinExistence type="predicted"/>
<dbReference type="Proteomes" id="UP000683360">
    <property type="component" value="Unassembled WGS sequence"/>
</dbReference>
<dbReference type="AlphaFoldDB" id="A0A8S3RX28"/>
<keyword evidence="2 3" id="KW-0802">TPR repeat</keyword>
<dbReference type="SUPFAM" id="SSF48452">
    <property type="entry name" value="TPR-like"/>
    <property type="match status" value="2"/>
</dbReference>
<evidence type="ECO:0000256" key="3">
    <source>
        <dbReference type="PROSITE-ProRule" id="PRU00339"/>
    </source>
</evidence>
<keyword evidence="1" id="KW-0677">Repeat</keyword>
<dbReference type="GO" id="GO:0043531">
    <property type="term" value="F:ADP binding"/>
    <property type="evidence" value="ECO:0007669"/>
    <property type="project" value="InterPro"/>
</dbReference>
<reference evidence="5" key="1">
    <citation type="submission" date="2021-03" db="EMBL/GenBank/DDBJ databases">
        <authorList>
            <person name="Bekaert M."/>
        </authorList>
    </citation>
    <scope>NUCLEOTIDE SEQUENCE</scope>
</reference>
<dbReference type="InterPro" id="IPR027417">
    <property type="entry name" value="P-loop_NTPase"/>
</dbReference>
<dbReference type="PRINTS" id="PR00364">
    <property type="entry name" value="DISEASERSIST"/>
</dbReference>
<dbReference type="SMART" id="SM00028">
    <property type="entry name" value="TPR"/>
    <property type="match status" value="3"/>
</dbReference>
<dbReference type="EMBL" id="CAJPWZ010001318">
    <property type="protein sequence ID" value="CAG2212866.1"/>
    <property type="molecule type" value="Genomic_DNA"/>
</dbReference>
<dbReference type="SUPFAM" id="SSF52540">
    <property type="entry name" value="P-loop containing nucleoside triphosphate hydrolases"/>
    <property type="match status" value="1"/>
</dbReference>
<feature type="domain" description="ORC1/DEAH AAA+ ATPase" evidence="4">
    <location>
        <begin position="26"/>
        <end position="152"/>
    </location>
</feature>
<gene>
    <name evidence="5" type="ORF">MEDL_26809</name>
</gene>
<dbReference type="OrthoDB" id="6132192at2759"/>
<dbReference type="InterPro" id="IPR019734">
    <property type="entry name" value="TPR_rpt"/>
</dbReference>
<sequence length="803" mass="92431">MDLECPFVGRRAHFEALLERWQDLRCVGVYGMRSIGKSRFVKQLLHFVSKHFNDHDYTAAWVDLRNLQSLRQIFLTLFEKCEIHQSIDGDDDELYQAILTYLSKTNRTFFIIFDNAEDAIDSDFNPDFINLIKDISDQSAKVKVLITSTSHLQGHDFCHGDVYQYVELLPLSMQESRDLLHMSAPSVDFGIYLDKIVELCEGLPLALLLTGSELEQDDGLLEPCDMVELLNKCRLKVLSQDLYPIQERIGNTNVQTVLKQIIHNTKKKLGILSYIPGTFSAQQAARLLDEESEDITMTETLIPIVQRHVRIQNSEKPRVRILKTYSQNQNSEKPIVRILISDKFSEIRKRYCKMFAELMHDICDKMETSQYAEALSMYNMEQQNFQKLMTDVMYTTEDTYPVYVDLATTAFPTMTRFVGVDTFTFIEQVLQLTKSNREELDEAFVSVTYGSVLTNLKGDFHEGEKSYNYSISVMAKYNVSTCLMKIRAHQGLGWNLGCQGKSAEALSTLKKAFQYETELGMENEELILQTLQCLALFNTFAGEFYHLKVLKKRRALYGTDENPSIGACFNNMGILYKQRGDHSKALEYYQAGLDIKRKTKATDKAIVISMNNVASTLSELGRHEEGIDILNEAFDIVDKYPGFLSDCRDLSNDTMGLVYLHKKDFYNAIKYFNRGLKGRLESSPNHICVLEEKTRLAEAYVGLGQYSVAQTDLVETLKCKEGFIKQMPQNTFIYDSYKILMEVSRHLGDKKSMESYFTNCKVEIYRLTDFFEDLGNLTRAKEMADNLKLVQRIYHDFMRGRRG</sequence>
<organism evidence="5 6">
    <name type="scientific">Mytilus edulis</name>
    <name type="common">Blue mussel</name>
    <dbReference type="NCBI Taxonomy" id="6550"/>
    <lineage>
        <taxon>Eukaryota</taxon>
        <taxon>Metazoa</taxon>
        <taxon>Spiralia</taxon>
        <taxon>Lophotrochozoa</taxon>
        <taxon>Mollusca</taxon>
        <taxon>Bivalvia</taxon>
        <taxon>Autobranchia</taxon>
        <taxon>Pteriomorphia</taxon>
        <taxon>Mytilida</taxon>
        <taxon>Mytiloidea</taxon>
        <taxon>Mytilidae</taxon>
        <taxon>Mytilinae</taxon>
        <taxon>Mytilus</taxon>
    </lineage>
</organism>
<dbReference type="Gene3D" id="3.40.50.300">
    <property type="entry name" value="P-loop containing nucleotide triphosphate hydrolases"/>
    <property type="match status" value="1"/>
</dbReference>
<evidence type="ECO:0000259" key="4">
    <source>
        <dbReference type="Pfam" id="PF13401"/>
    </source>
</evidence>
<dbReference type="InterPro" id="IPR049945">
    <property type="entry name" value="AAA_22"/>
</dbReference>
<evidence type="ECO:0000256" key="2">
    <source>
        <dbReference type="ARBA" id="ARBA00022803"/>
    </source>
</evidence>
<accession>A0A8S3RX28</accession>
<dbReference type="PANTHER" id="PTHR45641">
    <property type="entry name" value="TETRATRICOPEPTIDE REPEAT PROTEIN (AFU_ORTHOLOGUE AFUA_6G03870)"/>
    <property type="match status" value="1"/>
</dbReference>
<feature type="repeat" description="TPR" evidence="3">
    <location>
        <begin position="566"/>
        <end position="599"/>
    </location>
</feature>
<protein>
    <recommendedName>
        <fullName evidence="4">ORC1/DEAH AAA+ ATPase domain-containing protein</fullName>
    </recommendedName>
</protein>
<dbReference type="PANTHER" id="PTHR45641:SF19">
    <property type="entry name" value="NEPHROCYSTIN-3"/>
    <property type="match status" value="1"/>
</dbReference>
<dbReference type="Gene3D" id="1.25.40.10">
    <property type="entry name" value="Tetratricopeptide repeat domain"/>
    <property type="match status" value="2"/>
</dbReference>
<comment type="caution">
    <text evidence="5">The sequence shown here is derived from an EMBL/GenBank/DDBJ whole genome shotgun (WGS) entry which is preliminary data.</text>
</comment>
<dbReference type="InterPro" id="IPR011990">
    <property type="entry name" value="TPR-like_helical_dom_sf"/>
</dbReference>
<dbReference type="PROSITE" id="PS50005">
    <property type="entry name" value="TPR"/>
    <property type="match status" value="1"/>
</dbReference>
<keyword evidence="6" id="KW-1185">Reference proteome</keyword>
<evidence type="ECO:0000313" key="5">
    <source>
        <dbReference type="EMBL" id="CAG2212866.1"/>
    </source>
</evidence>
<dbReference type="Pfam" id="PF13374">
    <property type="entry name" value="TPR_10"/>
    <property type="match status" value="1"/>
</dbReference>
<evidence type="ECO:0000313" key="6">
    <source>
        <dbReference type="Proteomes" id="UP000683360"/>
    </source>
</evidence>
<evidence type="ECO:0000256" key="1">
    <source>
        <dbReference type="ARBA" id="ARBA00022737"/>
    </source>
</evidence>
<name>A0A8S3RX28_MYTED</name>
<dbReference type="Pfam" id="PF13401">
    <property type="entry name" value="AAA_22"/>
    <property type="match status" value="1"/>
</dbReference>